<accession>A0A9P5NCN3</accession>
<keyword evidence="3" id="KW-1185">Reference proteome</keyword>
<feature type="non-terminal residue" evidence="2">
    <location>
        <position position="207"/>
    </location>
</feature>
<dbReference type="AlphaFoldDB" id="A0A9P5NCN3"/>
<proteinExistence type="predicted"/>
<evidence type="ECO:0000313" key="2">
    <source>
        <dbReference type="EMBL" id="KAF8878387.1"/>
    </source>
</evidence>
<sequence length="207" mass="21667">MDRKKSTESLASRKSLSVVAKPTAPTKSRANAVVPPALPSKDKVGDGDVVMKDRKEKLDEKVVPKDEQVVLNDVGDKENVVPDIQPAASSTLPESIISDVSAEEPLANASSTFTNRPPIDPVLGGSSGSGSKGVNEHRKTDSAASVSSIATLTGRRRGSGDMLRLRSVKEAKSFSSLAPPAVTPSSLPLPPLPPLSPNNITLGPWTM</sequence>
<feature type="compositionally biased region" description="Polar residues" evidence="1">
    <location>
        <begin position="142"/>
        <end position="151"/>
    </location>
</feature>
<feature type="compositionally biased region" description="Basic and acidic residues" evidence="1">
    <location>
        <begin position="40"/>
        <end position="49"/>
    </location>
</feature>
<name>A0A9P5NCN3_GYMJU</name>
<feature type="region of interest" description="Disordered" evidence="1">
    <location>
        <begin position="108"/>
        <end position="207"/>
    </location>
</feature>
<dbReference type="Proteomes" id="UP000724874">
    <property type="component" value="Unassembled WGS sequence"/>
</dbReference>
<feature type="compositionally biased region" description="Low complexity" evidence="1">
    <location>
        <begin position="175"/>
        <end position="186"/>
    </location>
</feature>
<reference evidence="2" key="1">
    <citation type="submission" date="2020-11" db="EMBL/GenBank/DDBJ databases">
        <authorList>
            <consortium name="DOE Joint Genome Institute"/>
            <person name="Ahrendt S."/>
            <person name="Riley R."/>
            <person name="Andreopoulos W."/>
            <person name="LaButti K."/>
            <person name="Pangilinan J."/>
            <person name="Ruiz-duenas F.J."/>
            <person name="Barrasa J.M."/>
            <person name="Sanchez-Garcia M."/>
            <person name="Camarero S."/>
            <person name="Miyauchi S."/>
            <person name="Serrano A."/>
            <person name="Linde D."/>
            <person name="Babiker R."/>
            <person name="Drula E."/>
            <person name="Ayuso-Fernandez I."/>
            <person name="Pacheco R."/>
            <person name="Padilla G."/>
            <person name="Ferreira P."/>
            <person name="Barriuso J."/>
            <person name="Kellner H."/>
            <person name="Castanera R."/>
            <person name="Alfaro M."/>
            <person name="Ramirez L."/>
            <person name="Pisabarro A.G."/>
            <person name="Kuo A."/>
            <person name="Tritt A."/>
            <person name="Lipzen A."/>
            <person name="He G."/>
            <person name="Yan M."/>
            <person name="Ng V."/>
            <person name="Cullen D."/>
            <person name="Martin F."/>
            <person name="Rosso M.-N."/>
            <person name="Henrissat B."/>
            <person name="Hibbett D."/>
            <person name="Martinez A.T."/>
            <person name="Grigoriev I.V."/>
        </authorList>
    </citation>
    <scope>NUCLEOTIDE SEQUENCE</scope>
    <source>
        <strain evidence="2">AH 44721</strain>
    </source>
</reference>
<evidence type="ECO:0000313" key="3">
    <source>
        <dbReference type="Proteomes" id="UP000724874"/>
    </source>
</evidence>
<evidence type="ECO:0000256" key="1">
    <source>
        <dbReference type="SAM" id="MobiDB-lite"/>
    </source>
</evidence>
<comment type="caution">
    <text evidence="2">The sequence shown here is derived from an EMBL/GenBank/DDBJ whole genome shotgun (WGS) entry which is preliminary data.</text>
</comment>
<gene>
    <name evidence="2" type="ORF">CPB84DRAFT_1794235</name>
</gene>
<dbReference type="EMBL" id="JADNYJ010000159">
    <property type="protein sequence ID" value="KAF8878387.1"/>
    <property type="molecule type" value="Genomic_DNA"/>
</dbReference>
<feature type="region of interest" description="Disordered" evidence="1">
    <location>
        <begin position="1"/>
        <end position="49"/>
    </location>
</feature>
<feature type="compositionally biased region" description="Basic and acidic residues" evidence="1">
    <location>
        <begin position="163"/>
        <end position="172"/>
    </location>
</feature>
<organism evidence="2 3">
    <name type="scientific">Gymnopilus junonius</name>
    <name type="common">Spectacular rustgill mushroom</name>
    <name type="synonym">Gymnopilus spectabilis subsp. junonius</name>
    <dbReference type="NCBI Taxonomy" id="109634"/>
    <lineage>
        <taxon>Eukaryota</taxon>
        <taxon>Fungi</taxon>
        <taxon>Dikarya</taxon>
        <taxon>Basidiomycota</taxon>
        <taxon>Agaricomycotina</taxon>
        <taxon>Agaricomycetes</taxon>
        <taxon>Agaricomycetidae</taxon>
        <taxon>Agaricales</taxon>
        <taxon>Agaricineae</taxon>
        <taxon>Hymenogastraceae</taxon>
        <taxon>Gymnopilus</taxon>
    </lineage>
</organism>
<feature type="compositionally biased region" description="Pro residues" evidence="1">
    <location>
        <begin position="187"/>
        <end position="196"/>
    </location>
</feature>
<protein>
    <submittedName>
        <fullName evidence="2">Uncharacterized protein</fullName>
    </submittedName>
</protein>
<dbReference type="OrthoDB" id="10618205at2759"/>